<dbReference type="AlphaFoldDB" id="A0AAE3IT26"/>
<sequence length="118" mass="13702">MESILFILFGVGIILFILSFFLPNRTKEIKNELEQLSLQLFQETYQIKRRLKILEEELLIPNNSVHKKNPYISPNQIIINQVQLLYQQGLPIEKIARQSALSVEEVIAILESNNPRGK</sequence>
<evidence type="ECO:0000256" key="1">
    <source>
        <dbReference type="SAM" id="Phobius"/>
    </source>
</evidence>
<reference evidence="2" key="1">
    <citation type="submission" date="2022-10" db="EMBL/GenBank/DDBJ databases">
        <title>Description of Fervidibacillus gen. nov. in the family Fervidibacillaceae fam. nov. with two species, Fervidibacillus albus sp. nov., and Fervidibacillus halotolerans sp. nov., isolated from tidal flat sediments.</title>
        <authorList>
            <person name="Kwon K.K."/>
            <person name="Yang S.-H."/>
        </authorList>
    </citation>
    <scope>NUCLEOTIDE SEQUENCE</scope>
    <source>
        <strain evidence="2">JCM 19140</strain>
    </source>
</reference>
<keyword evidence="3" id="KW-1185">Reference proteome</keyword>
<evidence type="ECO:0008006" key="4">
    <source>
        <dbReference type="Google" id="ProtNLM"/>
    </source>
</evidence>
<feature type="transmembrane region" description="Helical" evidence="1">
    <location>
        <begin position="6"/>
        <end position="23"/>
    </location>
</feature>
<keyword evidence="1" id="KW-0812">Transmembrane</keyword>
<keyword evidence="1" id="KW-0472">Membrane</keyword>
<evidence type="ECO:0000313" key="3">
    <source>
        <dbReference type="Proteomes" id="UP001209318"/>
    </source>
</evidence>
<organism evidence="2 3">
    <name type="scientific">Perspicuibacillus lycopersici</name>
    <dbReference type="NCBI Taxonomy" id="1325689"/>
    <lineage>
        <taxon>Bacteria</taxon>
        <taxon>Bacillati</taxon>
        <taxon>Bacillota</taxon>
        <taxon>Bacilli</taxon>
        <taxon>Bacillales</taxon>
        <taxon>Bacillaceae</taxon>
        <taxon>Perspicuibacillus</taxon>
    </lineage>
</organism>
<evidence type="ECO:0000313" key="2">
    <source>
        <dbReference type="EMBL" id="MCU9613882.1"/>
    </source>
</evidence>
<dbReference type="Proteomes" id="UP001209318">
    <property type="component" value="Unassembled WGS sequence"/>
</dbReference>
<comment type="caution">
    <text evidence="2">The sequence shown here is derived from an EMBL/GenBank/DDBJ whole genome shotgun (WGS) entry which is preliminary data.</text>
</comment>
<proteinExistence type="predicted"/>
<gene>
    <name evidence="2" type="ORF">OEV98_09950</name>
</gene>
<protein>
    <recommendedName>
        <fullName evidence="4">Resolvase HTH domain-containing protein</fullName>
    </recommendedName>
</protein>
<name>A0AAE3IT26_9BACI</name>
<dbReference type="RefSeq" id="WP_263073119.1">
    <property type="nucleotide sequence ID" value="NZ_JAOUSF010000003.1"/>
</dbReference>
<accession>A0AAE3IT26</accession>
<dbReference type="EMBL" id="JAOUSF010000003">
    <property type="protein sequence ID" value="MCU9613882.1"/>
    <property type="molecule type" value="Genomic_DNA"/>
</dbReference>
<keyword evidence="1" id="KW-1133">Transmembrane helix</keyword>